<dbReference type="AlphaFoldDB" id="A0A917RDW9"/>
<reference evidence="1" key="1">
    <citation type="journal article" date="2014" name="Int. J. Syst. Evol. Microbiol.">
        <title>Complete genome sequence of Corynebacterium casei LMG S-19264T (=DSM 44701T), isolated from a smear-ripened cheese.</title>
        <authorList>
            <consortium name="US DOE Joint Genome Institute (JGI-PGF)"/>
            <person name="Walter F."/>
            <person name="Albersmeier A."/>
            <person name="Kalinowski J."/>
            <person name="Ruckert C."/>
        </authorList>
    </citation>
    <scope>NUCLEOTIDE SEQUENCE</scope>
    <source>
        <strain evidence="1">JCM 13064</strain>
    </source>
</reference>
<evidence type="ECO:0000313" key="2">
    <source>
        <dbReference type="Proteomes" id="UP000645217"/>
    </source>
</evidence>
<dbReference type="Proteomes" id="UP000645217">
    <property type="component" value="Unassembled WGS sequence"/>
</dbReference>
<proteinExistence type="predicted"/>
<evidence type="ECO:0000313" key="1">
    <source>
        <dbReference type="EMBL" id="GGL02917.1"/>
    </source>
</evidence>
<reference evidence="1" key="2">
    <citation type="submission" date="2020-09" db="EMBL/GenBank/DDBJ databases">
        <authorList>
            <person name="Sun Q."/>
            <person name="Ohkuma M."/>
        </authorList>
    </citation>
    <scope>NUCLEOTIDE SEQUENCE</scope>
    <source>
        <strain evidence="1">JCM 13064</strain>
    </source>
</reference>
<organism evidence="1 2">
    <name type="scientific">Sphaerisporangium melleum</name>
    <dbReference type="NCBI Taxonomy" id="321316"/>
    <lineage>
        <taxon>Bacteria</taxon>
        <taxon>Bacillati</taxon>
        <taxon>Actinomycetota</taxon>
        <taxon>Actinomycetes</taxon>
        <taxon>Streptosporangiales</taxon>
        <taxon>Streptosporangiaceae</taxon>
        <taxon>Sphaerisporangium</taxon>
    </lineage>
</organism>
<accession>A0A917RDW9</accession>
<gene>
    <name evidence="1" type="ORF">GCM10007964_51250</name>
</gene>
<dbReference type="EMBL" id="BMNT01000030">
    <property type="protein sequence ID" value="GGL02917.1"/>
    <property type="molecule type" value="Genomic_DNA"/>
</dbReference>
<keyword evidence="2" id="KW-1185">Reference proteome</keyword>
<sequence>MPNATTGAVLDSEDLFDLDLQIDSVEVESSWVGLRTTGGPGSIFERCVESGCCK</sequence>
<dbReference type="RefSeq" id="WP_189165585.1">
    <property type="nucleotide sequence ID" value="NZ_BMNT01000030.1"/>
</dbReference>
<protein>
    <submittedName>
        <fullName evidence="1">Uncharacterized protein</fullName>
    </submittedName>
</protein>
<name>A0A917RDW9_9ACTN</name>
<comment type="caution">
    <text evidence="1">The sequence shown here is derived from an EMBL/GenBank/DDBJ whole genome shotgun (WGS) entry which is preliminary data.</text>
</comment>